<evidence type="ECO:0000313" key="3">
    <source>
        <dbReference type="EMBL" id="VDN41596.1"/>
    </source>
</evidence>
<dbReference type="OrthoDB" id="79452at2759"/>
<proteinExistence type="predicted"/>
<dbReference type="AlphaFoldDB" id="A0A183ERD6"/>
<feature type="region of interest" description="Disordered" evidence="1">
    <location>
        <begin position="25"/>
        <end position="86"/>
    </location>
</feature>
<dbReference type="WBParaSite" id="GPUH_0002355701-mRNA-1">
    <property type="protein sequence ID" value="GPUH_0002355701-mRNA-1"/>
    <property type="gene ID" value="GPUH_0002355701"/>
</dbReference>
<evidence type="ECO:0000256" key="1">
    <source>
        <dbReference type="SAM" id="MobiDB-lite"/>
    </source>
</evidence>
<organism evidence="5">
    <name type="scientific">Gongylonema pulchrum</name>
    <dbReference type="NCBI Taxonomy" id="637853"/>
    <lineage>
        <taxon>Eukaryota</taxon>
        <taxon>Metazoa</taxon>
        <taxon>Ecdysozoa</taxon>
        <taxon>Nematoda</taxon>
        <taxon>Chromadorea</taxon>
        <taxon>Rhabditida</taxon>
        <taxon>Spirurina</taxon>
        <taxon>Spiruromorpha</taxon>
        <taxon>Spiruroidea</taxon>
        <taxon>Gongylonematidae</taxon>
        <taxon>Gongylonema</taxon>
    </lineage>
</organism>
<name>A0A183ERD6_9BILA</name>
<dbReference type="PROSITE" id="PS50003">
    <property type="entry name" value="PH_DOMAIN"/>
    <property type="match status" value="1"/>
</dbReference>
<dbReference type="Proteomes" id="UP000271098">
    <property type="component" value="Unassembled WGS sequence"/>
</dbReference>
<evidence type="ECO:0000313" key="4">
    <source>
        <dbReference type="Proteomes" id="UP000271098"/>
    </source>
</evidence>
<reference evidence="3 4" key="2">
    <citation type="submission" date="2018-11" db="EMBL/GenBank/DDBJ databases">
        <authorList>
            <consortium name="Pathogen Informatics"/>
        </authorList>
    </citation>
    <scope>NUCLEOTIDE SEQUENCE [LARGE SCALE GENOMIC DNA]</scope>
</reference>
<evidence type="ECO:0000259" key="2">
    <source>
        <dbReference type="PROSITE" id="PS50003"/>
    </source>
</evidence>
<gene>
    <name evidence="3" type="ORF">GPUH_LOCUS23529</name>
</gene>
<protein>
    <submittedName>
        <fullName evidence="5">PH domain-containing protein</fullName>
    </submittedName>
</protein>
<dbReference type="InterPro" id="IPR001849">
    <property type="entry name" value="PH_domain"/>
</dbReference>
<dbReference type="EMBL" id="UYRT01098118">
    <property type="protein sequence ID" value="VDN41596.1"/>
    <property type="molecule type" value="Genomic_DNA"/>
</dbReference>
<reference evidence="5" key="1">
    <citation type="submission" date="2016-06" db="UniProtKB">
        <authorList>
            <consortium name="WormBaseParasite"/>
        </authorList>
    </citation>
    <scope>IDENTIFICATION</scope>
</reference>
<feature type="compositionally biased region" description="Basic and acidic residues" evidence="1">
    <location>
        <begin position="77"/>
        <end position="86"/>
    </location>
</feature>
<accession>A0A183ERD6</accession>
<evidence type="ECO:0000313" key="5">
    <source>
        <dbReference type="WBParaSite" id="GPUH_0002355701-mRNA-1"/>
    </source>
</evidence>
<feature type="domain" description="PH" evidence="2">
    <location>
        <begin position="1"/>
        <end position="18"/>
    </location>
</feature>
<sequence>MNSQDVNAWFHALRQVVSKLPRPDTCPTPVLERGGTTGGLMRNSSSLSHSSVAFGAPQDRRSVKKSKTLGKDSATTEDEKKRLGIEEARPTRESIIEKLKRFFRSRPTIESLKEKGIYKSWFYFSIFCSVF</sequence>
<keyword evidence="4" id="KW-1185">Reference proteome</keyword>